<name>A0A9P7RCI0_9PEZI</name>
<gene>
    <name evidence="1" type="ORF">JMJ77_000754</name>
</gene>
<accession>A0A9P7RCI0</accession>
<protein>
    <submittedName>
        <fullName evidence="1">Uncharacterized protein</fullName>
    </submittedName>
</protein>
<proteinExistence type="predicted"/>
<dbReference type="AlphaFoldDB" id="A0A9P7RCI0"/>
<keyword evidence="2" id="KW-1185">Reference proteome</keyword>
<reference evidence="1" key="1">
    <citation type="submission" date="2021-05" db="EMBL/GenBank/DDBJ databases">
        <title>Comparative genomics of three Colletotrichum scovillei strains and genetic complementation revealed genes involved fungal growth and virulence on chili pepper.</title>
        <authorList>
            <person name="Hsieh D.-K."/>
            <person name="Chuang S.-C."/>
            <person name="Chen C.-Y."/>
            <person name="Chao Y.-T."/>
            <person name="Lu M.-Y.J."/>
            <person name="Lee M.-H."/>
            <person name="Shih M.-C."/>
        </authorList>
    </citation>
    <scope>NUCLEOTIDE SEQUENCE</scope>
    <source>
        <strain evidence="1">Coll-153</strain>
    </source>
</reference>
<dbReference type="Proteomes" id="UP000699042">
    <property type="component" value="Unassembled WGS sequence"/>
</dbReference>
<sequence length="51" mass="5307">MLERTGAVGSARLPAGVDATLALSRSSTFLPVETLSKVCSPKTFCLPQIGE</sequence>
<evidence type="ECO:0000313" key="1">
    <source>
        <dbReference type="EMBL" id="KAG7053669.1"/>
    </source>
</evidence>
<comment type="caution">
    <text evidence="1">The sequence shown here is derived from an EMBL/GenBank/DDBJ whole genome shotgun (WGS) entry which is preliminary data.</text>
</comment>
<dbReference type="EMBL" id="JAESDN010000003">
    <property type="protein sequence ID" value="KAG7053669.1"/>
    <property type="molecule type" value="Genomic_DNA"/>
</dbReference>
<evidence type="ECO:0000313" key="2">
    <source>
        <dbReference type="Proteomes" id="UP000699042"/>
    </source>
</evidence>
<organism evidence="1 2">
    <name type="scientific">Colletotrichum scovillei</name>
    <dbReference type="NCBI Taxonomy" id="1209932"/>
    <lineage>
        <taxon>Eukaryota</taxon>
        <taxon>Fungi</taxon>
        <taxon>Dikarya</taxon>
        <taxon>Ascomycota</taxon>
        <taxon>Pezizomycotina</taxon>
        <taxon>Sordariomycetes</taxon>
        <taxon>Hypocreomycetidae</taxon>
        <taxon>Glomerellales</taxon>
        <taxon>Glomerellaceae</taxon>
        <taxon>Colletotrichum</taxon>
        <taxon>Colletotrichum acutatum species complex</taxon>
    </lineage>
</organism>